<dbReference type="PANTHER" id="PTHR14145:SF1">
    <property type="entry name" value="26S PROTEASOME NON-ATPASE REGULATORY SUBUNIT 6"/>
    <property type="match status" value="1"/>
</dbReference>
<dbReference type="InterPro" id="IPR000717">
    <property type="entry name" value="PCI_dom"/>
</dbReference>
<evidence type="ECO:0000313" key="3">
    <source>
        <dbReference type="Proteomes" id="UP001159405"/>
    </source>
</evidence>
<dbReference type="SMART" id="SM00088">
    <property type="entry name" value="PINT"/>
    <property type="match status" value="1"/>
</dbReference>
<dbReference type="InterPro" id="IPR045135">
    <property type="entry name" value="Rpn7_N"/>
</dbReference>
<sequence length="359" mass="41536">FKKLHETLKDAEENLGETEMTDALYAKAEYLCQIGDKEKALTVFRFAYEKAVALGYKLDIIFYQIRIGLFYLDNDLITGNIDKAKTPMEEGGDWDRRNRLKVYQGIYFLSIRDFKSAANNFLDSISAFTSYELMDYKTFVTYTVLASMIALERVDLRQKVVNGAEILEVLHQLPVVNQFLTSLYNCHYADFFVALGTLTLRTSVEKDVQIHCAPKNIHPKGRKGWEQRRLKLHYFAGVTIACILTGKSYGVQIKISNDDDVFSLSTAQVEDFLKQDRLLYPHCRYYIREMRIHAYTQLLESYRSLTLQYMANAFGVSEEFIDKELSRFIAAGRLNCKIDKVGGVVETNRPDHKNWQYQV</sequence>
<dbReference type="InterPro" id="IPR019585">
    <property type="entry name" value="Rpn7/CSN1"/>
</dbReference>
<name>A0ABN8PWY2_9CNID</name>
<organism evidence="2 3">
    <name type="scientific">Porites lobata</name>
    <dbReference type="NCBI Taxonomy" id="104759"/>
    <lineage>
        <taxon>Eukaryota</taxon>
        <taxon>Metazoa</taxon>
        <taxon>Cnidaria</taxon>
        <taxon>Anthozoa</taxon>
        <taxon>Hexacorallia</taxon>
        <taxon>Scleractinia</taxon>
        <taxon>Fungiina</taxon>
        <taxon>Poritidae</taxon>
        <taxon>Porites</taxon>
    </lineage>
</organism>
<feature type="non-terminal residue" evidence="2">
    <location>
        <position position="1"/>
    </location>
</feature>
<dbReference type="InterPro" id="IPR036390">
    <property type="entry name" value="WH_DNA-bd_sf"/>
</dbReference>
<dbReference type="EMBL" id="CALNXK010000090">
    <property type="protein sequence ID" value="CAH3151120.1"/>
    <property type="molecule type" value="Genomic_DNA"/>
</dbReference>
<dbReference type="PROSITE" id="PS50250">
    <property type="entry name" value="PCI"/>
    <property type="match status" value="1"/>
</dbReference>
<keyword evidence="3" id="KW-1185">Reference proteome</keyword>
<dbReference type="Proteomes" id="UP001159405">
    <property type="component" value="Unassembled WGS sequence"/>
</dbReference>
<dbReference type="Pfam" id="PF01399">
    <property type="entry name" value="PCI"/>
    <property type="match status" value="1"/>
</dbReference>
<reference evidence="2 3" key="1">
    <citation type="submission" date="2022-05" db="EMBL/GenBank/DDBJ databases">
        <authorList>
            <consortium name="Genoscope - CEA"/>
            <person name="William W."/>
        </authorList>
    </citation>
    <scope>NUCLEOTIDE SEQUENCE [LARGE SCALE GENOMIC DNA]</scope>
</reference>
<dbReference type="InterPro" id="IPR011990">
    <property type="entry name" value="TPR-like_helical_dom_sf"/>
</dbReference>
<comment type="caution">
    <text evidence="2">The sequence shown here is derived from an EMBL/GenBank/DDBJ whole genome shotgun (WGS) entry which is preliminary data.</text>
</comment>
<gene>
    <name evidence="2" type="ORF">PLOB_00048430</name>
</gene>
<feature type="domain" description="PCI" evidence="1">
    <location>
        <begin position="113"/>
        <end position="352"/>
    </location>
</feature>
<dbReference type="Pfam" id="PF10602">
    <property type="entry name" value="RPN7"/>
    <property type="match status" value="1"/>
</dbReference>
<accession>A0ABN8PWY2</accession>
<proteinExistence type="predicted"/>
<protein>
    <recommendedName>
        <fullName evidence="1">PCI domain-containing protein</fullName>
    </recommendedName>
</protein>
<dbReference type="SUPFAM" id="SSF46785">
    <property type="entry name" value="Winged helix' DNA-binding domain"/>
    <property type="match status" value="1"/>
</dbReference>
<dbReference type="Gene3D" id="1.25.40.570">
    <property type="match status" value="2"/>
</dbReference>
<dbReference type="PANTHER" id="PTHR14145">
    <property type="entry name" value="26S PROTESOME SUBUNIT 6"/>
    <property type="match status" value="1"/>
</dbReference>
<evidence type="ECO:0000313" key="2">
    <source>
        <dbReference type="EMBL" id="CAH3151120.1"/>
    </source>
</evidence>
<evidence type="ECO:0000259" key="1">
    <source>
        <dbReference type="PROSITE" id="PS50250"/>
    </source>
</evidence>
<dbReference type="SUPFAM" id="SSF48452">
    <property type="entry name" value="TPR-like"/>
    <property type="match status" value="1"/>
</dbReference>